<dbReference type="InterPro" id="IPR049073">
    <property type="entry name" value="T6SS_VgrG3-like_C"/>
</dbReference>
<proteinExistence type="predicted"/>
<dbReference type="EMBL" id="PDKZ01000002">
    <property type="protein sequence ID" value="PHH41512.1"/>
    <property type="molecule type" value="Genomic_DNA"/>
</dbReference>
<organism evidence="2 3">
    <name type="scientific">Pseudomonas putida</name>
    <name type="common">Arthrobacter siderocapsulatus</name>
    <dbReference type="NCBI Taxonomy" id="303"/>
    <lineage>
        <taxon>Bacteria</taxon>
        <taxon>Pseudomonadati</taxon>
        <taxon>Pseudomonadota</taxon>
        <taxon>Gammaproteobacteria</taxon>
        <taxon>Pseudomonadales</taxon>
        <taxon>Pseudomonadaceae</taxon>
        <taxon>Pseudomonas</taxon>
    </lineage>
</organism>
<dbReference type="Proteomes" id="UP000222460">
    <property type="component" value="Unassembled WGS sequence"/>
</dbReference>
<name>A0A2C5WAQ4_PSEPU</name>
<evidence type="ECO:0000313" key="3">
    <source>
        <dbReference type="Proteomes" id="UP000222460"/>
    </source>
</evidence>
<accession>A0A2C5WAQ4</accession>
<gene>
    <name evidence="2" type="ORF">CRX57_15430</name>
</gene>
<feature type="domain" description="Type VI secretion system spike protein VgrG3-like C-terminal" evidence="1">
    <location>
        <begin position="430"/>
        <end position="642"/>
    </location>
</feature>
<dbReference type="Pfam" id="PF21277">
    <property type="entry name" value="T6SS_VgrG3-like_C"/>
    <property type="match status" value="1"/>
</dbReference>
<sequence length="655" mass="72075">MRHLSGDQYLIDKEAKDPIQEYTNGANLRDLTTGQVIGFLPVGTQVKVVNGTGQYKKLVEIVSGESIPKLQSNVNPDGLGKIFAASLEQLSEPQKPWGEPFVLPVPVKIKAGERVGYVGKYQNNGEPTSKNVLHLEVFSCDDVPAYIDSCRSLAASLPDDQKRLLMVHKGASQIVTHTDGINATNPPLATPSSPKVGFDTIIPTDVLGRMGADRKIKVGGGNSGAESFWWRLDNKLADESGQPLNGWLHEQTLITTRHSAWEWVGFQYITETIGNAENLAAHLDSQGMLTEEESPNYAAQLNAADGGPVRKWLYKTIDTDVDKKLSVVEIKAALEKYWLAQPISQLVSKYESEWFWNESKWSELDPIMKGLSGENDPDWEVEKQRIEKLSWWSQLAGQQAVIGDGSVWHFHPVGLVSNFFISRVRRDYDLGSLSSHYETGGRGSITVSGGAGDAGGASYGAYQMTSQVKIKNADGTFTVINGGTVKKFVNWSGMPWGSEFAGLTPGSSAFTAKWKNLVETKGQEFVDVEHEFIKVSHFDIQIKKVMTDTGIDLRYHSHTINDVVWSTAVQQGPGASIIVNAINSLGIPHEETKAYDEKLIDAIYNERGRKIVGGTLNGQLYYFSKNSISVQNGVAERFVSEKAKAQGRLKDESSY</sequence>
<evidence type="ECO:0000259" key="1">
    <source>
        <dbReference type="Pfam" id="PF21277"/>
    </source>
</evidence>
<protein>
    <recommendedName>
        <fullName evidence="1">Type VI secretion system spike protein VgrG3-like C-terminal domain-containing protein</fullName>
    </recommendedName>
</protein>
<reference evidence="3" key="1">
    <citation type="submission" date="2017-10" db="EMBL/GenBank/DDBJ databases">
        <title>FDA dAtabase for Regulatory Grade micrObial Sequences (FDA-ARGOS): Supporting development and validation of Infectious Disease Dx tests.</title>
        <authorList>
            <person name="Goldberg B."/>
            <person name="Campos J."/>
            <person name="Tallon L."/>
            <person name="Sadzewicz L."/>
            <person name="Ott S."/>
            <person name="Zhao X."/>
            <person name="Nagaraj S."/>
            <person name="Vavikolanu K."/>
            <person name="Aluvathingal J."/>
            <person name="Nadendla S."/>
            <person name="Geyer C."/>
            <person name="Sichtig H."/>
        </authorList>
    </citation>
    <scope>NUCLEOTIDE SEQUENCE [LARGE SCALE GENOMIC DNA]</scope>
    <source>
        <strain evidence="3">FDAARGOS_376</strain>
    </source>
</reference>
<evidence type="ECO:0000313" key="2">
    <source>
        <dbReference type="EMBL" id="PHH41512.1"/>
    </source>
</evidence>
<comment type="caution">
    <text evidence="2">The sequence shown here is derived from an EMBL/GenBank/DDBJ whole genome shotgun (WGS) entry which is preliminary data.</text>
</comment>
<dbReference type="AlphaFoldDB" id="A0A2C5WAQ4"/>